<dbReference type="GO" id="GO:0005856">
    <property type="term" value="C:cytoskeleton"/>
    <property type="evidence" value="ECO:0007669"/>
    <property type="project" value="TreeGrafter"/>
</dbReference>
<comment type="caution">
    <text evidence="2">The sequence shown here is derived from an EMBL/GenBank/DDBJ whole genome shotgun (WGS) entry which is preliminary data.</text>
</comment>
<evidence type="ECO:0000256" key="1">
    <source>
        <dbReference type="SAM" id="Coils"/>
    </source>
</evidence>
<name>A0A9Q0TJ42_SALPP</name>
<dbReference type="Proteomes" id="UP001151532">
    <property type="component" value="Chromosome 1"/>
</dbReference>
<dbReference type="AlphaFoldDB" id="A0A9Q0TJ42"/>
<dbReference type="PANTHER" id="PTHR47357:SF4">
    <property type="entry name" value="MYOSIN HEAVY CHAIN-LIKE PROTEIN"/>
    <property type="match status" value="1"/>
</dbReference>
<evidence type="ECO:0000313" key="2">
    <source>
        <dbReference type="EMBL" id="KAJ6712596.1"/>
    </source>
</evidence>
<accession>A0A9Q0TJ42</accession>
<dbReference type="OrthoDB" id="10422887at2759"/>
<dbReference type="GO" id="GO:0005200">
    <property type="term" value="F:structural constituent of cytoskeleton"/>
    <property type="evidence" value="ECO:0007669"/>
    <property type="project" value="TreeGrafter"/>
</dbReference>
<organism evidence="2 3">
    <name type="scientific">Salix purpurea</name>
    <name type="common">Purple osier willow</name>
    <dbReference type="NCBI Taxonomy" id="77065"/>
    <lineage>
        <taxon>Eukaryota</taxon>
        <taxon>Viridiplantae</taxon>
        <taxon>Streptophyta</taxon>
        <taxon>Embryophyta</taxon>
        <taxon>Tracheophyta</taxon>
        <taxon>Spermatophyta</taxon>
        <taxon>Magnoliopsida</taxon>
        <taxon>eudicotyledons</taxon>
        <taxon>Gunneridae</taxon>
        <taxon>Pentapetalae</taxon>
        <taxon>rosids</taxon>
        <taxon>fabids</taxon>
        <taxon>Malpighiales</taxon>
        <taxon>Salicaceae</taxon>
        <taxon>Saliceae</taxon>
        <taxon>Salix</taxon>
    </lineage>
</organism>
<dbReference type="EMBL" id="JAPFFK010000015">
    <property type="protein sequence ID" value="KAJ6712596.1"/>
    <property type="molecule type" value="Genomic_DNA"/>
</dbReference>
<evidence type="ECO:0000313" key="3">
    <source>
        <dbReference type="Proteomes" id="UP001151532"/>
    </source>
</evidence>
<reference evidence="2" key="1">
    <citation type="submission" date="2022-11" db="EMBL/GenBank/DDBJ databases">
        <authorList>
            <person name="Hyden B.L."/>
            <person name="Feng K."/>
            <person name="Yates T."/>
            <person name="Jawdy S."/>
            <person name="Smart L.B."/>
            <person name="Muchero W."/>
        </authorList>
    </citation>
    <scope>NUCLEOTIDE SEQUENCE</scope>
    <source>
        <tissue evidence="2">Shoot tip</tissue>
    </source>
</reference>
<keyword evidence="1" id="KW-0175">Coiled coil</keyword>
<keyword evidence="3" id="KW-1185">Reference proteome</keyword>
<gene>
    <name evidence="2" type="ORF">OIU79_008751</name>
</gene>
<sequence length="169" mass="19870">MENHIQILYQRILVAKQIHAGTKDGYKKIKERLDQANIELNEKISAFEAELRKIREMLLEPVEDVFSGAEVILKKLNEGKEEKELLLREEVGKLKAKLNSVSQVDRKLVYLEQQVKDKEEVLLELSEEKREATRQLFFLIDYHRGHCHHLIEMAKERSADTYLFSLLIL</sequence>
<protein>
    <submittedName>
        <fullName evidence="2">COP1-INTERACTIVE PROTEIN 1</fullName>
    </submittedName>
</protein>
<feature type="coiled-coil region" evidence="1">
    <location>
        <begin position="108"/>
        <end position="135"/>
    </location>
</feature>
<dbReference type="PANTHER" id="PTHR47357">
    <property type="entry name" value="COP1-INTERACTIVE PROTEIN 1"/>
    <property type="match status" value="1"/>
</dbReference>
<proteinExistence type="predicted"/>
<feature type="coiled-coil region" evidence="1">
    <location>
        <begin position="26"/>
        <end position="57"/>
    </location>
</feature>
<reference evidence="2" key="2">
    <citation type="journal article" date="2023" name="Int. J. Mol. Sci.">
        <title>De Novo Assembly and Annotation of 11 Diverse Shrub Willow (Salix) Genomes Reveals Novel Gene Organization in Sex-Linked Regions.</title>
        <authorList>
            <person name="Hyden B."/>
            <person name="Feng K."/>
            <person name="Yates T.B."/>
            <person name="Jawdy S."/>
            <person name="Cereghino C."/>
            <person name="Smart L.B."/>
            <person name="Muchero W."/>
        </authorList>
    </citation>
    <scope>NUCLEOTIDE SEQUENCE</scope>
    <source>
        <tissue evidence="2">Shoot tip</tissue>
    </source>
</reference>